<dbReference type="AlphaFoldDB" id="A0A1N7S8U0"/>
<feature type="compositionally biased region" description="Basic and acidic residues" evidence="1">
    <location>
        <begin position="56"/>
        <end position="69"/>
    </location>
</feature>
<reference evidence="2" key="1">
    <citation type="submission" date="2016-12" db="EMBL/GenBank/DDBJ databases">
        <authorList>
            <person name="Moulin L."/>
        </authorList>
    </citation>
    <scope>NUCLEOTIDE SEQUENCE [LARGE SCALE GENOMIC DNA]</scope>
    <source>
        <strain evidence="2">STM 7183</strain>
    </source>
</reference>
<sequence>MSDTVHPNMFPRVADMAMNPEAIAAEQQPVNGEPPARPSTAWANPVSSLKHAAKPAADETKVKGGEPEAPKTGTVAPKSETKTRAEQAIACLRLKGPLPSKALCESMGLDTEVGISPYIAAALKRGEIVRDRGHYFLPGQEASLPAPKEPPQPKPAKKADAPRAMSSEQPAAVKPVDEDVKSDPRVADFTLGIGDAVLTHWLDGSVTLQRGAAVLELAREQTRMLTMFVALCK</sequence>
<dbReference type="RefSeq" id="WP_087735920.1">
    <property type="nucleotide sequence ID" value="NZ_CYGY02000035.1"/>
</dbReference>
<comment type="caution">
    <text evidence="2">The sequence shown here is derived from an EMBL/GenBank/DDBJ whole genome shotgun (WGS) entry which is preliminary data.</text>
</comment>
<evidence type="ECO:0000256" key="1">
    <source>
        <dbReference type="SAM" id="MobiDB-lite"/>
    </source>
</evidence>
<evidence type="ECO:0000313" key="2">
    <source>
        <dbReference type="EMBL" id="SIT43741.1"/>
    </source>
</evidence>
<gene>
    <name evidence="2" type="ORF">BN2476_350267</name>
</gene>
<protein>
    <submittedName>
        <fullName evidence="2">Uncharacterized protein</fullName>
    </submittedName>
</protein>
<evidence type="ECO:0000313" key="3">
    <source>
        <dbReference type="Proteomes" id="UP000195569"/>
    </source>
</evidence>
<organism evidence="2 3">
    <name type="scientific">Paraburkholderia piptadeniae</name>
    <dbReference type="NCBI Taxonomy" id="1701573"/>
    <lineage>
        <taxon>Bacteria</taxon>
        <taxon>Pseudomonadati</taxon>
        <taxon>Pseudomonadota</taxon>
        <taxon>Betaproteobacteria</taxon>
        <taxon>Burkholderiales</taxon>
        <taxon>Burkholderiaceae</taxon>
        <taxon>Paraburkholderia</taxon>
    </lineage>
</organism>
<dbReference type="OrthoDB" id="9103168at2"/>
<feature type="region of interest" description="Disordered" evidence="1">
    <location>
        <begin position="138"/>
        <end position="179"/>
    </location>
</feature>
<name>A0A1N7S8U0_9BURK</name>
<proteinExistence type="predicted"/>
<dbReference type="EMBL" id="CYGY02000035">
    <property type="protein sequence ID" value="SIT43741.1"/>
    <property type="molecule type" value="Genomic_DNA"/>
</dbReference>
<feature type="region of interest" description="Disordered" evidence="1">
    <location>
        <begin position="1"/>
        <end position="83"/>
    </location>
</feature>
<keyword evidence="3" id="KW-1185">Reference proteome</keyword>
<accession>A0A1N7S8U0</accession>
<dbReference type="Proteomes" id="UP000195569">
    <property type="component" value="Unassembled WGS sequence"/>
</dbReference>